<evidence type="ECO:0000259" key="2">
    <source>
        <dbReference type="PROSITE" id="PS51372"/>
    </source>
</evidence>
<dbReference type="Gene3D" id="1.10.1790.10">
    <property type="entry name" value="PRD domain"/>
    <property type="match status" value="2"/>
</dbReference>
<protein>
    <submittedName>
        <fullName evidence="3">PRD domain-containing protein</fullName>
    </submittedName>
</protein>
<reference evidence="3" key="1">
    <citation type="submission" date="2020-04" db="EMBL/GenBank/DDBJ databases">
        <title>Deep metagenomics examines the oral microbiome during advanced dental caries in children, revealing novel taxa and co-occurrences with host molecules.</title>
        <authorList>
            <person name="Baker J.L."/>
            <person name="Morton J.T."/>
            <person name="Dinis M."/>
            <person name="Alvarez R."/>
            <person name="Tran N.C."/>
            <person name="Knight R."/>
            <person name="Edlund A."/>
        </authorList>
    </citation>
    <scope>NUCLEOTIDE SEQUENCE</scope>
    <source>
        <strain evidence="3">JCVI_23_bin.16</strain>
    </source>
</reference>
<dbReference type="GO" id="GO:0006355">
    <property type="term" value="P:regulation of DNA-templated transcription"/>
    <property type="evidence" value="ECO:0007669"/>
    <property type="project" value="InterPro"/>
</dbReference>
<evidence type="ECO:0000313" key="4">
    <source>
        <dbReference type="Proteomes" id="UP000757900"/>
    </source>
</evidence>
<dbReference type="PANTHER" id="PTHR30185">
    <property type="entry name" value="CRYPTIC BETA-GLUCOSIDE BGL OPERON ANTITERMINATOR"/>
    <property type="match status" value="1"/>
</dbReference>
<dbReference type="SUPFAM" id="SSF50151">
    <property type="entry name" value="SacY-like RNA-binding domain"/>
    <property type="match status" value="1"/>
</dbReference>
<dbReference type="InterPro" id="IPR036650">
    <property type="entry name" value="CAT_RNA-bd_dom_sf"/>
</dbReference>
<organism evidence="3 4">
    <name type="scientific">Abiotrophia defectiva</name>
    <name type="common">Streptococcus defectivus</name>
    <dbReference type="NCBI Taxonomy" id="46125"/>
    <lineage>
        <taxon>Bacteria</taxon>
        <taxon>Bacillati</taxon>
        <taxon>Bacillota</taxon>
        <taxon>Bacilli</taxon>
        <taxon>Lactobacillales</taxon>
        <taxon>Aerococcaceae</taxon>
        <taxon>Abiotrophia</taxon>
    </lineage>
</organism>
<dbReference type="InterPro" id="IPR036634">
    <property type="entry name" value="PRD_sf"/>
</dbReference>
<dbReference type="AlphaFoldDB" id="A0A929MTQ4"/>
<accession>A0A929MTQ4</accession>
<feature type="domain" description="PRD" evidence="2">
    <location>
        <begin position="171"/>
        <end position="283"/>
    </location>
</feature>
<gene>
    <name evidence="3" type="ORF">HXK00_02125</name>
</gene>
<dbReference type="EMBL" id="JABZFV010000022">
    <property type="protein sequence ID" value="MBF0934425.1"/>
    <property type="molecule type" value="Genomic_DNA"/>
</dbReference>
<dbReference type="Proteomes" id="UP000757900">
    <property type="component" value="Unassembled WGS sequence"/>
</dbReference>
<dbReference type="PANTHER" id="PTHR30185:SF15">
    <property type="entry name" value="CRYPTIC BETA-GLUCOSIDE BGL OPERON ANTITERMINATOR"/>
    <property type="match status" value="1"/>
</dbReference>
<feature type="domain" description="PRD" evidence="2">
    <location>
        <begin position="65"/>
        <end position="170"/>
    </location>
</feature>
<name>A0A929MTQ4_ABIDE</name>
<evidence type="ECO:0000256" key="1">
    <source>
        <dbReference type="ARBA" id="ARBA00022737"/>
    </source>
</evidence>
<dbReference type="SMART" id="SM01061">
    <property type="entry name" value="CAT_RBD"/>
    <property type="match status" value="1"/>
</dbReference>
<dbReference type="Pfam" id="PF03123">
    <property type="entry name" value="CAT_RBD"/>
    <property type="match status" value="1"/>
</dbReference>
<evidence type="ECO:0000313" key="3">
    <source>
        <dbReference type="EMBL" id="MBF0934425.1"/>
    </source>
</evidence>
<dbReference type="SUPFAM" id="SSF63520">
    <property type="entry name" value="PTS-regulatory domain, PRD"/>
    <property type="match status" value="2"/>
</dbReference>
<dbReference type="InterPro" id="IPR004341">
    <property type="entry name" value="CAT_RNA-bd_dom"/>
</dbReference>
<dbReference type="InterPro" id="IPR050661">
    <property type="entry name" value="BglG_antiterminators"/>
</dbReference>
<sequence>MKVIQSLNQNAVLVARDDGAELVALGKGVGFGKKKGDTIDPTAVTRVFSLASSYRQEQLLGLIKELEPWVFELAQDITIIAEACLKQSLMDTFIFTIAKHLQYALDREPNEGGDYDPFQYQLHYLYPDEYQAAAEAIAQVNAKYQLDLAQEEVSFLTLHLVNGQIDQAGFHNVVELSEILNRMIEVIETQTGELLDKESPDYGRFVVHIRYFLIRTLSHQPGQETVPPEKIETVLETTAGVFPREWDLVKVLKETLLEEFNLSFGQDEDFYLLLHLVRILGRK</sequence>
<proteinExistence type="predicted"/>
<dbReference type="InterPro" id="IPR011608">
    <property type="entry name" value="PRD"/>
</dbReference>
<keyword evidence="1" id="KW-0677">Repeat</keyword>
<dbReference type="PROSITE" id="PS51372">
    <property type="entry name" value="PRD_2"/>
    <property type="match status" value="2"/>
</dbReference>
<comment type="caution">
    <text evidence="3">The sequence shown here is derived from an EMBL/GenBank/DDBJ whole genome shotgun (WGS) entry which is preliminary data.</text>
</comment>
<dbReference type="GO" id="GO:0003723">
    <property type="term" value="F:RNA binding"/>
    <property type="evidence" value="ECO:0007669"/>
    <property type="project" value="InterPro"/>
</dbReference>
<dbReference type="Pfam" id="PF00874">
    <property type="entry name" value="PRD"/>
    <property type="match status" value="2"/>
</dbReference>
<dbReference type="Gene3D" id="2.30.24.10">
    <property type="entry name" value="CAT RNA-binding domain"/>
    <property type="match status" value="1"/>
</dbReference>